<dbReference type="InterPro" id="IPR050523">
    <property type="entry name" value="AKR_Detox_Biosynth"/>
</dbReference>
<dbReference type="PANTHER" id="PTHR43364">
    <property type="entry name" value="NADH-SPECIFIC METHYLGLYOXAL REDUCTASE-RELATED"/>
    <property type="match status" value="1"/>
</dbReference>
<sequence length="324" mass="34783">MTAMPLRPLGDSDLLVSAVGLGCNNFGRPGSATEDQRGTDRVLHAAIDHGITLLDTAEMYGYEHGRSEAMMGVALAGRRDRVVIASKFGNADFKNPELRDVPHGSRTYIRTAVEGSLRRLRTDYLDLYQLHTPDPQTPIDETLAALHELVDAGLVRAIGHSNLDTAQTIEADDAARAGGHPRFVSAQLEYSLLARGLDAELLPLLESRDIGLLPYYPLANGLLTGKFSREGGPADSRIMRQRPHVATDAPWDALDSYRVLAAEQGIGMLEATVGWLLSRPAMASVIAGATTVEQVAQNAAAATAWTPDTEALARIDALFPVPTA</sequence>
<accession>A0A840XCH1</accession>
<dbReference type="RefSeq" id="WP_153982408.1">
    <property type="nucleotide sequence ID" value="NZ_BAAANZ010000008.1"/>
</dbReference>
<keyword evidence="4" id="KW-1185">Reference proteome</keyword>
<dbReference type="Proteomes" id="UP000552883">
    <property type="component" value="Unassembled WGS sequence"/>
</dbReference>
<dbReference type="EMBL" id="JACHBS010000001">
    <property type="protein sequence ID" value="MBB5618844.1"/>
    <property type="molecule type" value="Genomic_DNA"/>
</dbReference>
<name>A0A840XCH1_9MICO</name>
<organism evidence="3 4">
    <name type="scientific">Microcella frigidaquae</name>
    <dbReference type="NCBI Taxonomy" id="424758"/>
    <lineage>
        <taxon>Bacteria</taxon>
        <taxon>Bacillati</taxon>
        <taxon>Actinomycetota</taxon>
        <taxon>Actinomycetes</taxon>
        <taxon>Micrococcales</taxon>
        <taxon>Microbacteriaceae</taxon>
        <taxon>Microcella</taxon>
    </lineage>
</organism>
<keyword evidence="1" id="KW-0560">Oxidoreductase</keyword>
<reference evidence="3 4" key="1">
    <citation type="submission" date="2020-08" db="EMBL/GenBank/DDBJ databases">
        <title>Sequencing the genomes of 1000 actinobacteria strains.</title>
        <authorList>
            <person name="Klenk H.-P."/>
        </authorList>
    </citation>
    <scope>NUCLEOTIDE SEQUENCE [LARGE SCALE GENOMIC DNA]</scope>
    <source>
        <strain evidence="3 4">DSM 23889</strain>
    </source>
</reference>
<gene>
    <name evidence="3" type="ORF">BJ959_002340</name>
</gene>
<dbReference type="Pfam" id="PF00248">
    <property type="entry name" value="Aldo_ket_red"/>
    <property type="match status" value="1"/>
</dbReference>
<dbReference type="PRINTS" id="PR00069">
    <property type="entry name" value="ALDKETRDTASE"/>
</dbReference>
<evidence type="ECO:0000256" key="1">
    <source>
        <dbReference type="ARBA" id="ARBA00023002"/>
    </source>
</evidence>
<dbReference type="AlphaFoldDB" id="A0A840XCH1"/>
<dbReference type="Gene3D" id="3.20.20.100">
    <property type="entry name" value="NADP-dependent oxidoreductase domain"/>
    <property type="match status" value="1"/>
</dbReference>
<dbReference type="SUPFAM" id="SSF51430">
    <property type="entry name" value="NAD(P)-linked oxidoreductase"/>
    <property type="match status" value="1"/>
</dbReference>
<protein>
    <submittedName>
        <fullName evidence="3">Aryl-alcohol dehydrogenase-like predicted oxidoreductase</fullName>
    </submittedName>
</protein>
<evidence type="ECO:0000259" key="2">
    <source>
        <dbReference type="Pfam" id="PF00248"/>
    </source>
</evidence>
<feature type="domain" description="NADP-dependent oxidoreductase" evidence="2">
    <location>
        <begin position="19"/>
        <end position="318"/>
    </location>
</feature>
<dbReference type="InterPro" id="IPR020471">
    <property type="entry name" value="AKR"/>
</dbReference>
<dbReference type="InterPro" id="IPR023210">
    <property type="entry name" value="NADP_OxRdtase_dom"/>
</dbReference>
<dbReference type="InterPro" id="IPR036812">
    <property type="entry name" value="NAD(P)_OxRdtase_dom_sf"/>
</dbReference>
<proteinExistence type="predicted"/>
<dbReference type="GO" id="GO:0016491">
    <property type="term" value="F:oxidoreductase activity"/>
    <property type="evidence" value="ECO:0007669"/>
    <property type="project" value="UniProtKB-KW"/>
</dbReference>
<dbReference type="OrthoDB" id="9768793at2"/>
<evidence type="ECO:0000313" key="4">
    <source>
        <dbReference type="Proteomes" id="UP000552883"/>
    </source>
</evidence>
<dbReference type="PANTHER" id="PTHR43364:SF4">
    <property type="entry name" value="NAD(P)-LINKED OXIDOREDUCTASE SUPERFAMILY PROTEIN"/>
    <property type="match status" value="1"/>
</dbReference>
<dbReference type="GO" id="GO:0005829">
    <property type="term" value="C:cytosol"/>
    <property type="evidence" value="ECO:0007669"/>
    <property type="project" value="TreeGrafter"/>
</dbReference>
<evidence type="ECO:0000313" key="3">
    <source>
        <dbReference type="EMBL" id="MBB5618844.1"/>
    </source>
</evidence>
<comment type="caution">
    <text evidence="3">The sequence shown here is derived from an EMBL/GenBank/DDBJ whole genome shotgun (WGS) entry which is preliminary data.</text>
</comment>